<dbReference type="Gene3D" id="3.40.50.720">
    <property type="entry name" value="NAD(P)-binding Rossmann-like Domain"/>
    <property type="match status" value="1"/>
</dbReference>
<dbReference type="Proteomes" id="UP000193146">
    <property type="component" value="Unassembled WGS sequence"/>
</dbReference>
<dbReference type="PANTHER" id="PTHR48106">
    <property type="entry name" value="QUINONE OXIDOREDUCTASE PIG3-RELATED"/>
    <property type="match status" value="1"/>
</dbReference>
<evidence type="ECO:0000313" key="5">
    <source>
        <dbReference type="EMBL" id="ORT80973.1"/>
    </source>
</evidence>
<dbReference type="SUPFAM" id="SSF50129">
    <property type="entry name" value="GroES-like"/>
    <property type="match status" value="1"/>
</dbReference>
<gene>
    <name evidence="5" type="ORF">B7G54_32445</name>
    <name evidence="4" type="ORF">LMG29660_06429</name>
</gene>
<evidence type="ECO:0000313" key="4">
    <source>
        <dbReference type="EMBL" id="CAB3769730.1"/>
    </source>
</evidence>
<dbReference type="PANTHER" id="PTHR48106:SF13">
    <property type="entry name" value="QUINONE OXIDOREDUCTASE-RELATED"/>
    <property type="match status" value="1"/>
</dbReference>
<keyword evidence="2 4" id="KW-0560">Oxidoreductase</keyword>
<dbReference type="AlphaFoldDB" id="A0A1X1P7R0"/>
<sequence>MKAIQIARTGGPEVLTLVDIEAPKPRVGELLVKVDAAGVNFADTVRRRGAFYPAPTPLPIVLGSEICGTVVSVGDGVTGWQPGSRLIGLFDHGGYAEYVIVEARSAIPIPEDADSSIAAAIFVQGMTALLVLDDVGGPVTGRNVLVEGAAGGVGGLAVQIARLLGARHVIGAVSSPDKGELARELGATGTVNYTEPGWEEAARALTNNEGFDLILHVQGGEALARELALLRPSGRIVAYGAASNEPMLVDAAHLLGGNLGVCGFYLGVHLADAERMKRQFSRLMGWVESGQITVPIGGCFPLSEAAHAHALLESRRSTGKLILKP</sequence>
<dbReference type="SUPFAM" id="SSF51735">
    <property type="entry name" value="NAD(P)-binding Rossmann-fold domains"/>
    <property type="match status" value="1"/>
</dbReference>
<dbReference type="GO" id="GO:0070402">
    <property type="term" value="F:NADPH binding"/>
    <property type="evidence" value="ECO:0007669"/>
    <property type="project" value="TreeGrafter"/>
</dbReference>
<reference evidence="4 7" key="2">
    <citation type="submission" date="2020-04" db="EMBL/GenBank/DDBJ databases">
        <authorList>
            <person name="De Canck E."/>
        </authorList>
    </citation>
    <scope>NUCLEOTIDE SEQUENCE [LARGE SCALE GENOMIC DNA]</scope>
    <source>
        <strain evidence="4 7">LMG 29660</strain>
    </source>
</reference>
<reference evidence="5 6" key="1">
    <citation type="submission" date="2017-04" db="EMBL/GenBank/DDBJ databases">
        <title>Burkholderia puraquae sp. nov., a novel Burkholderia cepacia complex species from hospital setting samples.</title>
        <authorList>
            <person name="Martina P."/>
            <person name="Leguizamon M."/>
            <person name="Prieto C."/>
            <person name="Sousa S."/>
            <person name="Montanaro P."/>
            <person name="Draghi W."/>
            <person name="Staembler M."/>
            <person name="Bettiol M."/>
            <person name="Figoli C."/>
            <person name="Palau J."/>
            <person name="Alvarez F."/>
            <person name="Benetti S."/>
            <person name="Anchat E."/>
            <person name="Vescina C."/>
            <person name="Ferreras J."/>
            <person name="Lasch P."/>
            <person name="Lagares A."/>
            <person name="Zorreguieta A."/>
            <person name="Yantorno O."/>
            <person name="Bosch A."/>
        </authorList>
    </citation>
    <scope>NUCLEOTIDE SEQUENCE [LARGE SCALE GENOMIC DNA]</scope>
    <source>
        <strain evidence="5 6">CAMPA 1040</strain>
    </source>
</reference>
<dbReference type="RefSeq" id="WP_085042830.1">
    <property type="nucleotide sequence ID" value="NZ_CADIKG010000026.1"/>
</dbReference>
<dbReference type="InterPro" id="IPR036291">
    <property type="entry name" value="NAD(P)-bd_dom_sf"/>
</dbReference>
<evidence type="ECO:0000259" key="3">
    <source>
        <dbReference type="SMART" id="SM00829"/>
    </source>
</evidence>
<dbReference type="InterPro" id="IPR013154">
    <property type="entry name" value="ADH-like_N"/>
</dbReference>
<dbReference type="Proteomes" id="UP000494135">
    <property type="component" value="Unassembled WGS sequence"/>
</dbReference>
<dbReference type="GO" id="GO:0003960">
    <property type="term" value="F:quinone reductase (NADPH) activity"/>
    <property type="evidence" value="ECO:0007669"/>
    <property type="project" value="TreeGrafter"/>
</dbReference>
<keyword evidence="6" id="KW-1185">Reference proteome</keyword>
<dbReference type="InterPro" id="IPR020843">
    <property type="entry name" value="ER"/>
</dbReference>
<accession>A0A1X1P7R0</accession>
<dbReference type="GO" id="GO:0035925">
    <property type="term" value="F:mRNA 3'-UTR AU-rich region binding"/>
    <property type="evidence" value="ECO:0007669"/>
    <property type="project" value="TreeGrafter"/>
</dbReference>
<feature type="domain" description="Enoyl reductase (ER)" evidence="3">
    <location>
        <begin position="10"/>
        <end position="323"/>
    </location>
</feature>
<dbReference type="GO" id="GO:0005829">
    <property type="term" value="C:cytosol"/>
    <property type="evidence" value="ECO:0007669"/>
    <property type="project" value="TreeGrafter"/>
</dbReference>
<dbReference type="OrthoDB" id="9780520at2"/>
<dbReference type="EMBL" id="CADIKG010000026">
    <property type="protein sequence ID" value="CAB3769730.1"/>
    <property type="molecule type" value="Genomic_DNA"/>
</dbReference>
<name>A0A1X1P7R0_9BURK</name>
<dbReference type="GO" id="GO:0102523">
    <property type="term" value="F:2-chloroacrylate reductase activity"/>
    <property type="evidence" value="ECO:0007669"/>
    <property type="project" value="UniProtKB-EC"/>
</dbReference>
<organism evidence="5 6">
    <name type="scientific">Burkholderia puraquae</name>
    <dbReference type="NCBI Taxonomy" id="1904757"/>
    <lineage>
        <taxon>Bacteria</taxon>
        <taxon>Pseudomonadati</taxon>
        <taxon>Pseudomonadota</taxon>
        <taxon>Betaproteobacteria</taxon>
        <taxon>Burkholderiales</taxon>
        <taxon>Burkholderiaceae</taxon>
        <taxon>Burkholderia</taxon>
        <taxon>Burkholderia cepacia complex</taxon>
    </lineage>
</organism>
<dbReference type="EC" id="1.3.1.103" evidence="4"/>
<dbReference type="Pfam" id="PF08240">
    <property type="entry name" value="ADH_N"/>
    <property type="match status" value="1"/>
</dbReference>
<protein>
    <submittedName>
        <fullName evidence="4">2-haloacrylate reductase</fullName>
        <ecNumber evidence="4">1.3.1.103</ecNumber>
    </submittedName>
</protein>
<evidence type="ECO:0000313" key="6">
    <source>
        <dbReference type="Proteomes" id="UP000193146"/>
    </source>
</evidence>
<dbReference type="Pfam" id="PF00107">
    <property type="entry name" value="ADH_zinc_N"/>
    <property type="match status" value="1"/>
</dbReference>
<evidence type="ECO:0000313" key="7">
    <source>
        <dbReference type="Proteomes" id="UP000494135"/>
    </source>
</evidence>
<dbReference type="InterPro" id="IPR013149">
    <property type="entry name" value="ADH-like_C"/>
</dbReference>
<evidence type="ECO:0000256" key="2">
    <source>
        <dbReference type="ARBA" id="ARBA00023002"/>
    </source>
</evidence>
<dbReference type="SMART" id="SM00829">
    <property type="entry name" value="PKS_ER"/>
    <property type="match status" value="1"/>
</dbReference>
<proteinExistence type="predicted"/>
<dbReference type="InterPro" id="IPR011032">
    <property type="entry name" value="GroES-like_sf"/>
</dbReference>
<dbReference type="EMBL" id="NBYX01000026">
    <property type="protein sequence ID" value="ORT80973.1"/>
    <property type="molecule type" value="Genomic_DNA"/>
</dbReference>
<keyword evidence="1" id="KW-0521">NADP</keyword>
<evidence type="ECO:0000256" key="1">
    <source>
        <dbReference type="ARBA" id="ARBA00022857"/>
    </source>
</evidence>
<dbReference type="Gene3D" id="3.90.180.10">
    <property type="entry name" value="Medium-chain alcohol dehydrogenases, catalytic domain"/>
    <property type="match status" value="1"/>
</dbReference>